<accession>A0AA95KEN3</accession>
<protein>
    <submittedName>
        <fullName evidence="1">Molecular chaperone</fullName>
    </submittedName>
</protein>
<evidence type="ECO:0000313" key="2">
    <source>
        <dbReference type="Proteomes" id="UP001177595"/>
    </source>
</evidence>
<sequence length="181" mass="20247">MNEFSVICRILGTLFNRSPEDPVIKPLFELIMQDQLKLSWPLEQDELLTQLAASSQDLALVIKDFKQLFLDPTSAIADSISQYSEISATAVKEFLLANGIPLSAEKADRFAALLLAASWLEDNAVQDPLLTQIQLFDQFILPASELFFSQVETHAVSNFYPTLVMITREALVALREELADN</sequence>
<evidence type="ECO:0000313" key="1">
    <source>
        <dbReference type="EMBL" id="WGM02889.1"/>
    </source>
</evidence>
<dbReference type="RefSeq" id="WP_280626032.1">
    <property type="nucleotide sequence ID" value="NZ_CP123504.1"/>
</dbReference>
<dbReference type="PANTHER" id="PTHR34227:SF12">
    <property type="entry name" value="CHAPERONE PROTEIN YCDY"/>
    <property type="match status" value="1"/>
</dbReference>
<dbReference type="Gene3D" id="1.10.3480.10">
    <property type="entry name" value="TorD-like"/>
    <property type="match status" value="1"/>
</dbReference>
<dbReference type="Proteomes" id="UP001177595">
    <property type="component" value="Chromosome"/>
</dbReference>
<dbReference type="PANTHER" id="PTHR34227">
    <property type="entry name" value="CHAPERONE PROTEIN YCDY"/>
    <property type="match status" value="1"/>
</dbReference>
<gene>
    <name evidence="1" type="ORF">QE210_07425</name>
</gene>
<dbReference type="InterPro" id="IPR026269">
    <property type="entry name" value="DmsD-type"/>
</dbReference>
<dbReference type="InterPro" id="IPR036411">
    <property type="entry name" value="TorD-like_sf"/>
</dbReference>
<dbReference type="PIRSF" id="PIRSF004690">
    <property type="entry name" value="DmsD"/>
    <property type="match status" value="1"/>
</dbReference>
<proteinExistence type="predicted"/>
<organism evidence="1 2">
    <name type="scientific">Arsenophonus nasoniae</name>
    <name type="common">son-killer infecting Nasonia vitripennis</name>
    <dbReference type="NCBI Taxonomy" id="638"/>
    <lineage>
        <taxon>Bacteria</taxon>
        <taxon>Pseudomonadati</taxon>
        <taxon>Pseudomonadota</taxon>
        <taxon>Gammaproteobacteria</taxon>
        <taxon>Enterobacterales</taxon>
        <taxon>Morganellaceae</taxon>
        <taxon>Arsenophonus</taxon>
    </lineage>
</organism>
<reference evidence="1" key="1">
    <citation type="submission" date="2023-04" db="EMBL/GenBank/DDBJ databases">
        <title>Genome dynamics across the evolutionary transition to endosymbiosis.</title>
        <authorList>
            <person name="Siozios S."/>
            <person name="Nadal-Jimenez P."/>
            <person name="Azagi T."/>
            <person name="Sprong H."/>
            <person name="Frost C.L."/>
            <person name="Parratt S.R."/>
            <person name="Taylor G."/>
            <person name="Brettell L."/>
            <person name="Lew K.C."/>
            <person name="Croft L."/>
            <person name="King K.C."/>
            <person name="Brockhurst M.A."/>
            <person name="Hypsa V."/>
            <person name="Novakova E."/>
            <person name="Darby A.C."/>
            <person name="Hurst G.D.D."/>
        </authorList>
    </citation>
    <scope>NUCLEOTIDE SEQUENCE</scope>
    <source>
        <strain evidence="1">APv</strain>
    </source>
</reference>
<name>A0AA95KEN3_9GAMM</name>
<dbReference type="EMBL" id="CP123504">
    <property type="protein sequence ID" value="WGM02889.1"/>
    <property type="molecule type" value="Genomic_DNA"/>
</dbReference>
<dbReference type="AlphaFoldDB" id="A0AA95KEN3"/>
<dbReference type="InterPro" id="IPR050289">
    <property type="entry name" value="TorD/DmsD_chaperones"/>
</dbReference>
<dbReference type="SUPFAM" id="SSF89155">
    <property type="entry name" value="TorD-like"/>
    <property type="match status" value="1"/>
</dbReference>